<evidence type="ECO:0000256" key="2">
    <source>
        <dbReference type="ARBA" id="ARBA00022603"/>
    </source>
</evidence>
<feature type="domain" description="RNA 2-O ribose methyltransferase substrate binding" evidence="4">
    <location>
        <begin position="32"/>
        <end position="108"/>
    </location>
</feature>
<evidence type="ECO:0000313" key="6">
    <source>
        <dbReference type="Proteomes" id="UP001500547"/>
    </source>
</evidence>
<dbReference type="EMBL" id="BAABLD010000002">
    <property type="protein sequence ID" value="GAA5158998.1"/>
    <property type="molecule type" value="Genomic_DNA"/>
</dbReference>
<dbReference type="PANTHER" id="PTHR43191:SF2">
    <property type="entry name" value="RRNA METHYLTRANSFERASE 3, MITOCHONDRIAL"/>
    <property type="match status" value="1"/>
</dbReference>
<evidence type="ECO:0000256" key="3">
    <source>
        <dbReference type="ARBA" id="ARBA00022679"/>
    </source>
</evidence>
<comment type="caution">
    <text evidence="5">The sequence shown here is derived from an EMBL/GenBank/DDBJ whole genome shotgun (WGS) entry which is preliminary data.</text>
</comment>
<dbReference type="InterPro" id="IPR029028">
    <property type="entry name" value="Alpha/beta_knot_MTases"/>
</dbReference>
<sequence>MKLIQSRDNPTFKHLRALVEESRYRREQGRTVLDGAHLIKAASAAGVVFHRVVVTAKAMRQQEVQRIVEGGLPSRCELLEVSETLLRQISPVDTPAGIAAEIEIPRHSPVNVCGDVLMLEAVQDAGNLGTLLRTAAAAGVGRVVLSAQCAQAWSPKVLRAGMGGHFALHITEGADLTGELSTWQGPVLATALTIDAVDLYATDLRAPAVWLFGSEGQGLSAAMLQRATQRVRIPMPGGTESLNVAAAAAVCLFEQLRQRRI</sequence>
<dbReference type="InterPro" id="IPR013123">
    <property type="entry name" value="SpoU_subst-bd"/>
</dbReference>
<evidence type="ECO:0000256" key="1">
    <source>
        <dbReference type="ARBA" id="ARBA00007228"/>
    </source>
</evidence>
<dbReference type="SUPFAM" id="SSF55315">
    <property type="entry name" value="L30e-like"/>
    <property type="match status" value="1"/>
</dbReference>
<evidence type="ECO:0000313" key="5">
    <source>
        <dbReference type="EMBL" id="GAA5158998.1"/>
    </source>
</evidence>
<keyword evidence="3" id="KW-0808">Transferase</keyword>
<dbReference type="InterPro" id="IPR051259">
    <property type="entry name" value="rRNA_Methyltransferase"/>
</dbReference>
<dbReference type="Pfam" id="PF22435">
    <property type="entry name" value="MRM3-like_sub_bind"/>
    <property type="match status" value="1"/>
</dbReference>
<gene>
    <name evidence="5" type="ORF">GCM10025770_04520</name>
</gene>
<keyword evidence="2 5" id="KW-0489">Methyltransferase</keyword>
<dbReference type="InterPro" id="IPR029026">
    <property type="entry name" value="tRNA_m1G_MTases_N"/>
</dbReference>
<proteinExistence type="inferred from homology"/>
<dbReference type="SUPFAM" id="SSF75217">
    <property type="entry name" value="alpha/beta knot"/>
    <property type="match status" value="1"/>
</dbReference>
<evidence type="ECO:0000259" key="4">
    <source>
        <dbReference type="SMART" id="SM00967"/>
    </source>
</evidence>
<dbReference type="InterPro" id="IPR001537">
    <property type="entry name" value="SpoU_MeTrfase"/>
</dbReference>
<dbReference type="RefSeq" id="WP_345531201.1">
    <property type="nucleotide sequence ID" value="NZ_BAABLD010000002.1"/>
</dbReference>
<dbReference type="Proteomes" id="UP001500547">
    <property type="component" value="Unassembled WGS sequence"/>
</dbReference>
<dbReference type="SMART" id="SM00967">
    <property type="entry name" value="SpoU_sub_bind"/>
    <property type="match status" value="1"/>
</dbReference>
<dbReference type="CDD" id="cd18095">
    <property type="entry name" value="SpoU-like_rRNA-MTase"/>
    <property type="match status" value="1"/>
</dbReference>
<dbReference type="Gene3D" id="3.40.1280.10">
    <property type="match status" value="1"/>
</dbReference>
<dbReference type="GO" id="GO:0008168">
    <property type="term" value="F:methyltransferase activity"/>
    <property type="evidence" value="ECO:0007669"/>
    <property type="project" value="UniProtKB-KW"/>
</dbReference>
<name>A0ABP9QB37_9RHOO</name>
<comment type="similarity">
    <text evidence="1">Belongs to the class IV-like SAM-binding methyltransferase superfamily. RNA methyltransferase TrmH family.</text>
</comment>
<dbReference type="Gene3D" id="3.30.1330.30">
    <property type="match status" value="1"/>
</dbReference>
<keyword evidence="6" id="KW-1185">Reference proteome</keyword>
<organism evidence="5 6">
    <name type="scientific">Viridibacterium curvum</name>
    <dbReference type="NCBI Taxonomy" id="1101404"/>
    <lineage>
        <taxon>Bacteria</taxon>
        <taxon>Pseudomonadati</taxon>
        <taxon>Pseudomonadota</taxon>
        <taxon>Betaproteobacteria</taxon>
        <taxon>Rhodocyclales</taxon>
        <taxon>Rhodocyclaceae</taxon>
        <taxon>Viridibacterium</taxon>
    </lineage>
</organism>
<accession>A0ABP9QB37</accession>
<protein>
    <submittedName>
        <fullName evidence="5">RNA methyltransferase</fullName>
    </submittedName>
</protein>
<dbReference type="Pfam" id="PF00588">
    <property type="entry name" value="SpoU_methylase"/>
    <property type="match status" value="1"/>
</dbReference>
<dbReference type="PANTHER" id="PTHR43191">
    <property type="entry name" value="RRNA METHYLTRANSFERASE 3"/>
    <property type="match status" value="1"/>
</dbReference>
<dbReference type="InterPro" id="IPR029064">
    <property type="entry name" value="Ribosomal_eL30-like_sf"/>
</dbReference>
<dbReference type="GO" id="GO:0032259">
    <property type="term" value="P:methylation"/>
    <property type="evidence" value="ECO:0007669"/>
    <property type="project" value="UniProtKB-KW"/>
</dbReference>
<reference evidence="6" key="1">
    <citation type="journal article" date="2019" name="Int. J. Syst. Evol. Microbiol.">
        <title>The Global Catalogue of Microorganisms (GCM) 10K type strain sequencing project: providing services to taxonomists for standard genome sequencing and annotation.</title>
        <authorList>
            <consortium name="The Broad Institute Genomics Platform"/>
            <consortium name="The Broad Institute Genome Sequencing Center for Infectious Disease"/>
            <person name="Wu L."/>
            <person name="Ma J."/>
        </authorList>
    </citation>
    <scope>NUCLEOTIDE SEQUENCE [LARGE SCALE GENOMIC DNA]</scope>
    <source>
        <strain evidence="6">JCM 18715</strain>
    </source>
</reference>
<dbReference type="InterPro" id="IPR053888">
    <property type="entry name" value="MRM3-like_sub_bind"/>
</dbReference>